<feature type="transmembrane region" description="Helical" evidence="1">
    <location>
        <begin position="79"/>
        <end position="97"/>
    </location>
</feature>
<keyword evidence="1" id="KW-0812">Transmembrane</keyword>
<feature type="transmembrane region" description="Helical" evidence="1">
    <location>
        <begin position="104"/>
        <end position="122"/>
    </location>
</feature>
<evidence type="ECO:0000256" key="1">
    <source>
        <dbReference type="SAM" id="Phobius"/>
    </source>
</evidence>
<dbReference type="OrthoDB" id="5185426at2"/>
<organism evidence="2 3">
    <name type="scientific">Nocardia stercoris</name>
    <dbReference type="NCBI Taxonomy" id="2483361"/>
    <lineage>
        <taxon>Bacteria</taxon>
        <taxon>Bacillati</taxon>
        <taxon>Actinomycetota</taxon>
        <taxon>Actinomycetes</taxon>
        <taxon>Mycobacteriales</taxon>
        <taxon>Nocardiaceae</taxon>
        <taxon>Nocardia</taxon>
    </lineage>
</organism>
<proteinExistence type="predicted"/>
<gene>
    <name evidence="2" type="ORF">EBN03_30190</name>
</gene>
<reference evidence="2 3" key="1">
    <citation type="submission" date="2018-10" db="EMBL/GenBank/DDBJ databases">
        <title>Isolation from cow dung.</title>
        <authorList>
            <person name="Ling L."/>
        </authorList>
    </citation>
    <scope>NUCLEOTIDE SEQUENCE [LARGE SCALE GENOMIC DNA]</scope>
    <source>
        <strain evidence="2 3">NEAU-LL90</strain>
    </source>
</reference>
<keyword evidence="1" id="KW-1133">Transmembrane helix</keyword>
<keyword evidence="1" id="KW-0472">Membrane</keyword>
<protein>
    <submittedName>
        <fullName evidence="2">DUF5134 domain-containing protein</fullName>
    </submittedName>
</protein>
<dbReference type="AlphaFoldDB" id="A0A3M2L1R4"/>
<feature type="transmembrane region" description="Helical" evidence="1">
    <location>
        <begin position="175"/>
        <end position="192"/>
    </location>
</feature>
<comment type="caution">
    <text evidence="2">The sequence shown here is derived from an EMBL/GenBank/DDBJ whole genome shotgun (WGS) entry which is preliminary data.</text>
</comment>
<evidence type="ECO:0000313" key="2">
    <source>
        <dbReference type="EMBL" id="RMI28488.1"/>
    </source>
</evidence>
<dbReference type="EMBL" id="RFFH01000021">
    <property type="protein sequence ID" value="RMI28488.1"/>
    <property type="molecule type" value="Genomic_DNA"/>
</dbReference>
<dbReference type="RefSeq" id="WP_122191562.1">
    <property type="nucleotide sequence ID" value="NZ_RFFH01000021.1"/>
</dbReference>
<dbReference type="Proteomes" id="UP000279275">
    <property type="component" value="Unassembled WGS sequence"/>
</dbReference>
<feature type="transmembrane region" description="Helical" evidence="1">
    <location>
        <begin position="49"/>
        <end position="67"/>
    </location>
</feature>
<feature type="transmembrane region" description="Helical" evidence="1">
    <location>
        <begin position="134"/>
        <end position="154"/>
    </location>
</feature>
<feature type="transmembrane region" description="Helical" evidence="1">
    <location>
        <begin position="20"/>
        <end position="37"/>
    </location>
</feature>
<name>A0A3M2L1R4_9NOCA</name>
<evidence type="ECO:0000313" key="3">
    <source>
        <dbReference type="Proteomes" id="UP000279275"/>
    </source>
</evidence>
<sequence>MNEMPGTGAQAMGMALLPWWVRALWVCVLMIAALVHGRHVRACIGFDRWWHGSHVVMAAGMAVMYAADPMHQNVLDHVLVVLFSMETLGLLIATLFVGSRSRTAGVRFSATTLEAAAMVYMAGLMLSRSAVSPVVTWLVAGVLAAWTVWLLGAVRRRPWSRLFDVPGRHGADVRFALGVTTASMVYMLVAMVA</sequence>
<keyword evidence="3" id="KW-1185">Reference proteome</keyword>
<accession>A0A3M2L1R4</accession>